<dbReference type="Proteomes" id="UP001239111">
    <property type="component" value="Chromosome 3"/>
</dbReference>
<name>A0ACC2NDR4_9HYME</name>
<accession>A0ACC2NDR4</accession>
<evidence type="ECO:0000313" key="2">
    <source>
        <dbReference type="Proteomes" id="UP001239111"/>
    </source>
</evidence>
<reference evidence="1" key="1">
    <citation type="submission" date="2023-04" db="EMBL/GenBank/DDBJ databases">
        <title>A chromosome-level genome assembly of the parasitoid wasp Eretmocerus hayati.</title>
        <authorList>
            <person name="Zhong Y."/>
            <person name="Liu S."/>
            <person name="Liu Y."/>
        </authorList>
    </citation>
    <scope>NUCLEOTIDE SEQUENCE</scope>
    <source>
        <strain evidence="1">ZJU_SS_LIU_2023</strain>
    </source>
</reference>
<gene>
    <name evidence="1" type="ORF">QAD02_000045</name>
</gene>
<evidence type="ECO:0000313" key="1">
    <source>
        <dbReference type="EMBL" id="KAJ8668786.1"/>
    </source>
</evidence>
<organism evidence="1 2">
    <name type="scientific">Eretmocerus hayati</name>
    <dbReference type="NCBI Taxonomy" id="131215"/>
    <lineage>
        <taxon>Eukaryota</taxon>
        <taxon>Metazoa</taxon>
        <taxon>Ecdysozoa</taxon>
        <taxon>Arthropoda</taxon>
        <taxon>Hexapoda</taxon>
        <taxon>Insecta</taxon>
        <taxon>Pterygota</taxon>
        <taxon>Neoptera</taxon>
        <taxon>Endopterygota</taxon>
        <taxon>Hymenoptera</taxon>
        <taxon>Apocrita</taxon>
        <taxon>Proctotrupomorpha</taxon>
        <taxon>Chalcidoidea</taxon>
        <taxon>Aphelinidae</taxon>
        <taxon>Aphelininae</taxon>
        <taxon>Eretmocerus</taxon>
    </lineage>
</organism>
<proteinExistence type="predicted"/>
<comment type="caution">
    <text evidence="1">The sequence shown here is derived from an EMBL/GenBank/DDBJ whole genome shotgun (WGS) entry which is preliminary data.</text>
</comment>
<protein>
    <submittedName>
        <fullName evidence="1">Uncharacterized protein</fullName>
    </submittedName>
</protein>
<dbReference type="EMBL" id="CM056743">
    <property type="protein sequence ID" value="KAJ8668786.1"/>
    <property type="molecule type" value="Genomic_DNA"/>
</dbReference>
<sequence length="217" mass="23397">MSIRRWLSGAPGGWWPEGTEDSAEDIISAARAYCPTSSPPTYNAVEQRPASSPHNSPALLRERHAMSPCGSSSPSVYNEIDPRPASSPHNSPALLRARHATSTRGSFVSTRPVFDDAGTGSSSEDDTSLENSEINLSKFSTLAIATEGENSAPSSSDKGFESASILVAIPTTPQAHRGQVSFREGPAGQIHQRRRTRAERAARDARWHRAVPLSHER</sequence>
<keyword evidence="2" id="KW-1185">Reference proteome</keyword>